<dbReference type="eggNOG" id="KOG0197">
    <property type="taxonomic scope" value="Eukaryota"/>
</dbReference>
<dbReference type="InterPro" id="IPR001245">
    <property type="entry name" value="Ser-Thr/Tyr_kinase_cat_dom"/>
</dbReference>
<dbReference type="Gene3D" id="3.30.200.20">
    <property type="entry name" value="Phosphorylase Kinase, domain 1"/>
    <property type="match status" value="1"/>
</dbReference>
<dbReference type="AlphaFoldDB" id="A7RTJ9"/>
<dbReference type="STRING" id="45351.A7RTJ9"/>
<dbReference type="InterPro" id="IPR020635">
    <property type="entry name" value="Tyr_kinase_cat_dom"/>
</dbReference>
<dbReference type="InParanoid" id="A7RTJ9"/>
<proteinExistence type="predicted"/>
<dbReference type="PANTHER" id="PTHR24416:SF617">
    <property type="entry name" value="RET ONCOGENE, ISOFORM A"/>
    <property type="match status" value="1"/>
</dbReference>
<evidence type="ECO:0000313" key="3">
    <source>
        <dbReference type="Proteomes" id="UP000001593"/>
    </source>
</evidence>
<dbReference type="PhylomeDB" id="A7RTJ9"/>
<sequence>MVGSPSYHMDPQWTVPRERIHIMKVIGNGAFGQVHKGRVHGLGTNSPGWTLVAIKSPYEAGEISMIRLKHIAAKFDKKGGGEPYPGIAGKDIPEYLEAGYRMSCPTHLDATLYEIMASCWATCPDMRPTFTSLEKLLNTLEAVQSKVPPYPLSPYQVPPYPLSPYQVPPYPPSPYQDYINLSECFSLRQSRRKETMELTAPTK</sequence>
<dbReference type="PANTHER" id="PTHR24416">
    <property type="entry name" value="TYROSINE-PROTEIN KINASE RECEPTOR"/>
    <property type="match status" value="1"/>
</dbReference>
<feature type="domain" description="Tyrosine-protein kinase catalytic" evidence="1">
    <location>
        <begin position="20"/>
        <end position="137"/>
    </location>
</feature>
<dbReference type="Gene3D" id="1.10.510.10">
    <property type="entry name" value="Transferase(Phosphotransferase) domain 1"/>
    <property type="match status" value="1"/>
</dbReference>
<dbReference type="GO" id="GO:0004713">
    <property type="term" value="F:protein tyrosine kinase activity"/>
    <property type="evidence" value="ECO:0007669"/>
    <property type="project" value="InterPro"/>
</dbReference>
<dbReference type="FunFam" id="1.10.510.10:FF:001937">
    <property type="match status" value="1"/>
</dbReference>
<dbReference type="Proteomes" id="UP000001593">
    <property type="component" value="Unassembled WGS sequence"/>
</dbReference>
<dbReference type="InterPro" id="IPR050122">
    <property type="entry name" value="RTK"/>
</dbReference>
<evidence type="ECO:0000259" key="1">
    <source>
        <dbReference type="SMART" id="SM00219"/>
    </source>
</evidence>
<dbReference type="SUPFAM" id="SSF56112">
    <property type="entry name" value="Protein kinase-like (PK-like)"/>
    <property type="match status" value="2"/>
</dbReference>
<dbReference type="HOGENOM" id="CLU_1350326_0_0_1"/>
<reference evidence="2 3" key="1">
    <citation type="journal article" date="2007" name="Science">
        <title>Sea anemone genome reveals ancestral eumetazoan gene repertoire and genomic organization.</title>
        <authorList>
            <person name="Putnam N.H."/>
            <person name="Srivastava M."/>
            <person name="Hellsten U."/>
            <person name="Dirks B."/>
            <person name="Chapman J."/>
            <person name="Salamov A."/>
            <person name="Terry A."/>
            <person name="Shapiro H."/>
            <person name="Lindquist E."/>
            <person name="Kapitonov V.V."/>
            <person name="Jurka J."/>
            <person name="Genikhovich G."/>
            <person name="Grigoriev I.V."/>
            <person name="Lucas S.M."/>
            <person name="Steele R.E."/>
            <person name="Finnerty J.R."/>
            <person name="Technau U."/>
            <person name="Martindale M.Q."/>
            <person name="Rokhsar D.S."/>
        </authorList>
    </citation>
    <scope>NUCLEOTIDE SEQUENCE [LARGE SCALE GENOMIC DNA]</scope>
    <source>
        <strain evidence="3">CH2 X CH6</strain>
    </source>
</reference>
<gene>
    <name evidence="2" type="ORF">NEMVEDRAFT_v1g201944</name>
</gene>
<dbReference type="Pfam" id="PF07714">
    <property type="entry name" value="PK_Tyr_Ser-Thr"/>
    <property type="match status" value="1"/>
</dbReference>
<dbReference type="EMBL" id="DS469537">
    <property type="protein sequence ID" value="EDO45277.1"/>
    <property type="molecule type" value="Genomic_DNA"/>
</dbReference>
<protein>
    <recommendedName>
        <fullName evidence="1">Tyrosine-protein kinase catalytic domain-containing protein</fullName>
    </recommendedName>
</protein>
<dbReference type="InterPro" id="IPR011009">
    <property type="entry name" value="Kinase-like_dom_sf"/>
</dbReference>
<evidence type="ECO:0000313" key="2">
    <source>
        <dbReference type="EMBL" id="EDO45277.1"/>
    </source>
</evidence>
<organism evidence="2 3">
    <name type="scientific">Nematostella vectensis</name>
    <name type="common">Starlet sea anemone</name>
    <dbReference type="NCBI Taxonomy" id="45351"/>
    <lineage>
        <taxon>Eukaryota</taxon>
        <taxon>Metazoa</taxon>
        <taxon>Cnidaria</taxon>
        <taxon>Anthozoa</taxon>
        <taxon>Hexacorallia</taxon>
        <taxon>Actiniaria</taxon>
        <taxon>Edwardsiidae</taxon>
        <taxon>Nematostella</taxon>
    </lineage>
</organism>
<keyword evidence="3" id="KW-1185">Reference proteome</keyword>
<dbReference type="SMART" id="SM00219">
    <property type="entry name" value="TyrKc"/>
    <property type="match status" value="1"/>
</dbReference>
<accession>A7RTJ9</accession>
<name>A7RTJ9_NEMVE</name>